<evidence type="ECO:0000313" key="3">
    <source>
        <dbReference type="RefSeq" id="XP_006818405.1"/>
    </source>
</evidence>
<dbReference type="RefSeq" id="XP_006818405.1">
    <property type="nucleotide sequence ID" value="XM_006818342.1"/>
</dbReference>
<dbReference type="CDD" id="cd05369">
    <property type="entry name" value="TER_DECR_SDR_a"/>
    <property type="match status" value="1"/>
</dbReference>
<dbReference type="InterPro" id="IPR036291">
    <property type="entry name" value="NAD(P)-bd_dom_sf"/>
</dbReference>
<organism evidence="2 3">
    <name type="scientific">Saccoglossus kowalevskii</name>
    <name type="common">Acorn worm</name>
    <dbReference type="NCBI Taxonomy" id="10224"/>
    <lineage>
        <taxon>Eukaryota</taxon>
        <taxon>Metazoa</taxon>
        <taxon>Hemichordata</taxon>
        <taxon>Enteropneusta</taxon>
        <taxon>Harrimaniidae</taxon>
        <taxon>Saccoglossus</taxon>
    </lineage>
</organism>
<dbReference type="PANTHER" id="PTHR43658">
    <property type="entry name" value="SHORT-CHAIN DEHYDROGENASE/REDUCTASE"/>
    <property type="match status" value="1"/>
</dbReference>
<dbReference type="PRINTS" id="PR00081">
    <property type="entry name" value="GDHRDH"/>
</dbReference>
<reference evidence="3" key="1">
    <citation type="submission" date="2025-08" db="UniProtKB">
        <authorList>
            <consortium name="RefSeq"/>
        </authorList>
    </citation>
    <scope>IDENTIFICATION</scope>
    <source>
        <tissue evidence="3">Testes</tissue>
    </source>
</reference>
<proteinExistence type="predicted"/>
<dbReference type="Gene3D" id="3.40.50.720">
    <property type="entry name" value="NAD(P)-binding Rossmann-like Domain"/>
    <property type="match status" value="1"/>
</dbReference>
<gene>
    <name evidence="3" type="primary">LOC100368583</name>
</gene>
<dbReference type="Pfam" id="PF13561">
    <property type="entry name" value="adh_short_C2"/>
    <property type="match status" value="1"/>
</dbReference>
<dbReference type="GeneID" id="100368583"/>
<dbReference type="PANTHER" id="PTHR43658:SF8">
    <property type="entry name" value="17-BETA-HYDROXYSTEROID DEHYDROGENASE 14-RELATED"/>
    <property type="match status" value="1"/>
</dbReference>
<protein>
    <submittedName>
        <fullName evidence="3">2,4-dienoyl-CoA reductase, mitochondrial-like</fullName>
    </submittedName>
</protein>
<keyword evidence="1" id="KW-0560">Oxidoreductase</keyword>
<sequence>MKESNCQIVRGVSTTCVLRNDVSKFYKARTDPMLPAGTFDGKIAFITGGGTGLGKGMTKMLSALGAECVITSRSLDVLQETAKEINQETGKKVHAIKCDVRDHTSVKDAVDECVEKAGLPNIVINNAAGNFVAPFERLSPNAWKTIVDIVLNGTAYVTLDIGKRLIEAKQGANFLAISTIYCNHGSAFVVPSAAAKSGVEALSKSLAVEWSKYGMRFNVIAPGVFKTKGAFSRLDPTGKFGKLFVDRVPVKRLGVLEEVANVAAYLVSDYSNFVNGEIVTIDGGEMCYLGGEFNALMSVKKEEWDVMEAMIRKTKGS</sequence>
<evidence type="ECO:0000256" key="1">
    <source>
        <dbReference type="ARBA" id="ARBA00023002"/>
    </source>
</evidence>
<dbReference type="Proteomes" id="UP000694865">
    <property type="component" value="Unplaced"/>
</dbReference>
<accession>A0ABM0MEG4</accession>
<name>A0ABM0MEG4_SACKO</name>
<evidence type="ECO:0000313" key="2">
    <source>
        <dbReference type="Proteomes" id="UP000694865"/>
    </source>
</evidence>
<dbReference type="InterPro" id="IPR002347">
    <property type="entry name" value="SDR_fam"/>
</dbReference>
<dbReference type="SUPFAM" id="SSF51735">
    <property type="entry name" value="NAD(P)-binding Rossmann-fold domains"/>
    <property type="match status" value="1"/>
</dbReference>
<keyword evidence="2" id="KW-1185">Reference proteome</keyword>